<dbReference type="EMBL" id="WIGO01000009">
    <property type="protein sequence ID" value="KAF6840112.1"/>
    <property type="molecule type" value="Genomic_DNA"/>
</dbReference>
<proteinExistence type="predicted"/>
<evidence type="ECO:0000313" key="2">
    <source>
        <dbReference type="EMBL" id="KAF6840112.1"/>
    </source>
</evidence>
<keyword evidence="3" id="KW-1185">Reference proteome</keyword>
<comment type="caution">
    <text evidence="2">The sequence shown here is derived from an EMBL/GenBank/DDBJ whole genome shotgun (WGS) entry which is preliminary data.</text>
</comment>
<evidence type="ECO:0000313" key="3">
    <source>
        <dbReference type="Proteomes" id="UP000654918"/>
    </source>
</evidence>
<name>A0A8H6NPE6_9PEZI</name>
<organism evidence="2 3">
    <name type="scientific">Colletotrichum plurivorum</name>
    <dbReference type="NCBI Taxonomy" id="2175906"/>
    <lineage>
        <taxon>Eukaryota</taxon>
        <taxon>Fungi</taxon>
        <taxon>Dikarya</taxon>
        <taxon>Ascomycota</taxon>
        <taxon>Pezizomycotina</taxon>
        <taxon>Sordariomycetes</taxon>
        <taxon>Hypocreomycetidae</taxon>
        <taxon>Glomerellales</taxon>
        <taxon>Glomerellaceae</taxon>
        <taxon>Colletotrichum</taxon>
        <taxon>Colletotrichum orchidearum species complex</taxon>
    </lineage>
</organism>
<evidence type="ECO:0000256" key="1">
    <source>
        <dbReference type="SAM" id="MobiDB-lite"/>
    </source>
</evidence>
<feature type="compositionally biased region" description="Basic and acidic residues" evidence="1">
    <location>
        <begin position="67"/>
        <end position="87"/>
    </location>
</feature>
<feature type="region of interest" description="Disordered" evidence="1">
    <location>
        <begin position="61"/>
        <end position="93"/>
    </location>
</feature>
<sequence length="93" mass="10379">MPAVRRTTAQDPRTQTTHPGMASMPAVVRNSRLGDQSERFEGPETDALMRDALALLVCVSPSAQRSSRKEWTRVKREGEIETGNDGKAKRKRN</sequence>
<dbReference type="AlphaFoldDB" id="A0A8H6NPE6"/>
<accession>A0A8H6NPE6</accession>
<feature type="region of interest" description="Disordered" evidence="1">
    <location>
        <begin position="1"/>
        <end position="25"/>
    </location>
</feature>
<protein>
    <submittedName>
        <fullName evidence="2">Uncharacterized protein</fullName>
    </submittedName>
</protein>
<dbReference type="Proteomes" id="UP000654918">
    <property type="component" value="Unassembled WGS sequence"/>
</dbReference>
<feature type="compositionally biased region" description="Polar residues" evidence="1">
    <location>
        <begin position="7"/>
        <end position="18"/>
    </location>
</feature>
<reference evidence="2" key="1">
    <citation type="journal article" date="2020" name="Phytopathology">
        <title>Genome Sequence Resources of Colletotrichum truncatum, C. plurivorum, C. musicola, and C. sojae: Four Species Pathogenic to Soybean (Glycine max).</title>
        <authorList>
            <person name="Rogerio F."/>
            <person name="Boufleur T.R."/>
            <person name="Ciampi-Guillardi M."/>
            <person name="Sukno S.A."/>
            <person name="Thon M.R."/>
            <person name="Massola Junior N.S."/>
            <person name="Baroncelli R."/>
        </authorList>
    </citation>
    <scope>NUCLEOTIDE SEQUENCE</scope>
    <source>
        <strain evidence="2">LFN00145</strain>
    </source>
</reference>
<gene>
    <name evidence="2" type="ORF">CPLU01_01427</name>
</gene>